<dbReference type="EMBL" id="MTZU01000018">
    <property type="protein sequence ID" value="PCE33340.1"/>
    <property type="molecule type" value="Genomic_DNA"/>
</dbReference>
<dbReference type="GO" id="GO:0003824">
    <property type="term" value="F:catalytic activity"/>
    <property type="evidence" value="ECO:0007669"/>
    <property type="project" value="InterPro"/>
</dbReference>
<evidence type="ECO:0000313" key="6">
    <source>
        <dbReference type="Proteomes" id="UP000217994"/>
    </source>
</evidence>
<name>A0A2A4FKZ1_9BURK</name>
<dbReference type="Pfam" id="PF15617">
    <property type="entry name" value="C-C_Bond_Lyase"/>
    <property type="match status" value="1"/>
</dbReference>
<dbReference type="AlphaFoldDB" id="A0A2A4FKZ1"/>
<dbReference type="InterPro" id="IPR039480">
    <property type="entry name" value="C-C_Bond_Lyase-like"/>
</dbReference>
<dbReference type="GO" id="GO:0006107">
    <property type="term" value="P:oxaloacetate metabolic process"/>
    <property type="evidence" value="ECO:0007669"/>
    <property type="project" value="TreeGrafter"/>
</dbReference>
<comment type="cofactor">
    <cofactor evidence="1">
        <name>Mg(2+)</name>
        <dbReference type="ChEBI" id="CHEBI:18420"/>
    </cofactor>
</comment>
<comment type="caution">
    <text evidence="5">The sequence shown here is derived from an EMBL/GenBank/DDBJ whole genome shotgun (WGS) entry which is preliminary data.</text>
</comment>
<keyword evidence="3" id="KW-0460">Magnesium</keyword>
<evidence type="ECO:0000256" key="3">
    <source>
        <dbReference type="ARBA" id="ARBA00022842"/>
    </source>
</evidence>
<evidence type="ECO:0000256" key="4">
    <source>
        <dbReference type="SAM" id="MobiDB-lite"/>
    </source>
</evidence>
<evidence type="ECO:0000256" key="2">
    <source>
        <dbReference type="ARBA" id="ARBA00022723"/>
    </source>
</evidence>
<dbReference type="Proteomes" id="UP000217994">
    <property type="component" value="Unassembled WGS sequence"/>
</dbReference>
<dbReference type="InterPro" id="IPR040442">
    <property type="entry name" value="Pyrv_kinase-like_dom_sf"/>
</dbReference>
<protein>
    <submittedName>
        <fullName evidence="5">Uncharacterized protein</fullName>
    </submittedName>
</protein>
<dbReference type="Gene3D" id="3.20.20.60">
    <property type="entry name" value="Phosphoenolpyruvate-binding domains"/>
    <property type="match status" value="1"/>
</dbReference>
<dbReference type="GO" id="GO:0000287">
    <property type="term" value="F:magnesium ion binding"/>
    <property type="evidence" value="ECO:0007669"/>
    <property type="project" value="TreeGrafter"/>
</dbReference>
<feature type="region of interest" description="Disordered" evidence="4">
    <location>
        <begin position="311"/>
        <end position="334"/>
    </location>
</feature>
<evidence type="ECO:0000313" key="5">
    <source>
        <dbReference type="EMBL" id="PCE33340.1"/>
    </source>
</evidence>
<dbReference type="PANTHER" id="PTHR32308:SF10">
    <property type="entry name" value="CITRATE LYASE SUBUNIT BETA"/>
    <property type="match status" value="1"/>
</dbReference>
<proteinExistence type="predicted"/>
<evidence type="ECO:0000256" key="1">
    <source>
        <dbReference type="ARBA" id="ARBA00001946"/>
    </source>
</evidence>
<sequence length="346" mass="38136">MKRCSPISLGATLYMPATLDERILALRIGANDPLGCLGLRRHPTFALYDTPMGYVTPMLCGVMDAQGFALTAAVFERIATPDLLEKKLAPDISPALVGKAVNHPAQIEPINYAFRVGANDLDCARLIEEGSVPAVFKFDGAMCEPATRYRWASNIVDRAKWYGVRSQGCGAGQCRTRAIACHVVVSSWFVRRTQFQHWVRRQPRLPDWHERCTISAASADADRIRLLAASCRAAHAAGGDRRRVGKMLDQATDRSFRSCSVPENQYADYLRGNLPARIHLACHAASRGLRTAGGNQCSQFHAVRRDGPRCAERPARSGCQQRQQPVLDGADAGDRSRHIGRWRLSA</sequence>
<accession>A0A2A4FKZ1</accession>
<dbReference type="SUPFAM" id="SSF51621">
    <property type="entry name" value="Phosphoenolpyruvate/pyruvate domain"/>
    <property type="match status" value="1"/>
</dbReference>
<dbReference type="PANTHER" id="PTHR32308">
    <property type="entry name" value="LYASE BETA SUBUNIT, PUTATIVE (AFU_ORTHOLOGUE AFUA_4G13030)-RELATED"/>
    <property type="match status" value="1"/>
</dbReference>
<keyword evidence="2" id="KW-0479">Metal-binding</keyword>
<dbReference type="InterPro" id="IPR015813">
    <property type="entry name" value="Pyrv/PenolPyrv_kinase-like_dom"/>
</dbReference>
<organism evidence="5 6">
    <name type="scientific">Burkholderia ubonensis subsp. mesacidophila</name>
    <dbReference type="NCBI Taxonomy" id="265293"/>
    <lineage>
        <taxon>Bacteria</taxon>
        <taxon>Pseudomonadati</taxon>
        <taxon>Pseudomonadota</taxon>
        <taxon>Betaproteobacteria</taxon>
        <taxon>Burkholderiales</taxon>
        <taxon>Burkholderiaceae</taxon>
        <taxon>Burkholderia</taxon>
        <taxon>Burkholderia cepacia complex</taxon>
    </lineage>
</organism>
<gene>
    <name evidence="5" type="ORF">BZL54_05895</name>
</gene>
<reference evidence="5 6" key="1">
    <citation type="submission" date="2017-01" db="EMBL/GenBank/DDBJ databases">
        <title>Whole-Genome Shotgun Sequencing of Two beta-Proteobacterial Species in Search of the Bulgecin Biosynthetic Cluster.</title>
        <authorList>
            <person name="Horsman M.E."/>
            <person name="Marous D.R."/>
            <person name="Li R."/>
            <person name="Oliver R.A."/>
            <person name="Byun B."/>
            <person name="Emrich S.J."/>
            <person name="Boggess B."/>
            <person name="Townsend C.A."/>
            <person name="Mobashery S."/>
        </authorList>
    </citation>
    <scope>NUCLEOTIDE SEQUENCE [LARGE SCALE GENOMIC DNA]</scope>
    <source>
        <strain evidence="5 6">ATCC 31433</strain>
    </source>
</reference>